<evidence type="ECO:0000259" key="20">
    <source>
        <dbReference type="PROSITE" id="PS50006"/>
    </source>
</evidence>
<dbReference type="Pfam" id="PF17979">
    <property type="entry name" value="zf-CRD"/>
    <property type="match status" value="1"/>
</dbReference>
<keyword evidence="13" id="KW-0862">Zinc</keyword>
<dbReference type="Gene3D" id="3.30.40.140">
    <property type="match status" value="1"/>
</dbReference>
<dbReference type="STRING" id="7574.A0A1S3I0C9"/>
<evidence type="ECO:0000256" key="11">
    <source>
        <dbReference type="ARBA" id="ARBA00022776"/>
    </source>
</evidence>
<dbReference type="PANTHER" id="PTHR16079">
    <property type="entry name" value="UBIQUITIN LIGASE PROTEIN CHFR"/>
    <property type="match status" value="1"/>
</dbReference>
<dbReference type="Gene3D" id="2.60.200.20">
    <property type="match status" value="1"/>
</dbReference>
<dbReference type="SUPFAM" id="SSF49879">
    <property type="entry name" value="SMAD/FHA domain"/>
    <property type="match status" value="1"/>
</dbReference>
<evidence type="ECO:0000256" key="13">
    <source>
        <dbReference type="ARBA" id="ARBA00022833"/>
    </source>
</evidence>
<dbReference type="SMART" id="SM00184">
    <property type="entry name" value="RING"/>
    <property type="match status" value="1"/>
</dbReference>
<dbReference type="UniPathway" id="UPA00143"/>
<dbReference type="OMA" id="SNYWFPG"/>
<dbReference type="InterPro" id="IPR013083">
    <property type="entry name" value="Znf_RING/FYVE/PHD"/>
</dbReference>
<evidence type="ECO:0000256" key="19">
    <source>
        <dbReference type="SAM" id="MobiDB-lite"/>
    </source>
</evidence>
<evidence type="ECO:0000256" key="15">
    <source>
        <dbReference type="ARBA" id="ARBA00023306"/>
    </source>
</evidence>
<dbReference type="PANTHER" id="PTHR16079:SF4">
    <property type="entry name" value="E3 UBIQUITIN-PROTEIN LIGASE CHFR"/>
    <property type="match status" value="1"/>
</dbReference>
<dbReference type="InterPro" id="IPR017907">
    <property type="entry name" value="Znf_RING_CS"/>
</dbReference>
<evidence type="ECO:0000256" key="5">
    <source>
        <dbReference type="ARBA" id="ARBA00012483"/>
    </source>
</evidence>
<dbReference type="CDD" id="cd16503">
    <property type="entry name" value="RING-HC_CHFR"/>
    <property type="match status" value="1"/>
</dbReference>
<keyword evidence="12" id="KW-0833">Ubl conjugation pathway</keyword>
<feature type="compositionally biased region" description="Basic and acidic residues" evidence="19">
    <location>
        <begin position="143"/>
        <end position="153"/>
    </location>
</feature>
<comment type="catalytic activity">
    <reaction evidence="1">
        <text>S-ubiquitinyl-[E2 ubiquitin-conjugating enzyme]-L-cysteine + [acceptor protein]-L-lysine = [E2 ubiquitin-conjugating enzyme]-L-cysteine + N(6)-ubiquitinyl-[acceptor protein]-L-lysine.</text>
        <dbReference type="EC" id="2.3.2.27"/>
    </reaction>
</comment>
<feature type="compositionally biased region" description="Polar residues" evidence="19">
    <location>
        <begin position="436"/>
        <end position="451"/>
    </location>
</feature>
<evidence type="ECO:0000256" key="16">
    <source>
        <dbReference type="ARBA" id="ARBA00029800"/>
    </source>
</evidence>
<feature type="region of interest" description="Disordered" evidence="19">
    <location>
        <begin position="419"/>
        <end position="478"/>
    </location>
</feature>
<dbReference type="SUPFAM" id="SSF57850">
    <property type="entry name" value="RING/U-box"/>
    <property type="match status" value="1"/>
</dbReference>
<evidence type="ECO:0000256" key="9">
    <source>
        <dbReference type="ARBA" id="ARBA00022723"/>
    </source>
</evidence>
<dbReference type="SMART" id="SM00240">
    <property type="entry name" value="FHA"/>
    <property type="match status" value="1"/>
</dbReference>
<dbReference type="EC" id="2.3.2.27" evidence="5"/>
<evidence type="ECO:0000256" key="1">
    <source>
        <dbReference type="ARBA" id="ARBA00000900"/>
    </source>
</evidence>
<dbReference type="GO" id="GO:0016605">
    <property type="term" value="C:PML body"/>
    <property type="evidence" value="ECO:0007669"/>
    <property type="project" value="UniProtKB-SubCell"/>
</dbReference>
<dbReference type="Gene3D" id="3.30.40.10">
    <property type="entry name" value="Zinc/RING finger domain, C3HC4 (zinc finger)"/>
    <property type="match status" value="1"/>
</dbReference>
<keyword evidence="8" id="KW-0808">Transferase</keyword>
<keyword evidence="22" id="KW-1185">Reference proteome</keyword>
<gene>
    <name evidence="23" type="primary">LOC106159145</name>
</gene>
<sequence>MTSSECKPWAQLVCTTDTDSEPITIDKDKFTIGRAKDCDLSMPANRLVSGKHCFIQKDGSGRVWLYDTSTNGTLVNNKAKISKGESTELNHGDEIHVVFKKGDEEQNVSYLYQSMAELEREMLDETQEYTADLSDIKEDSDEEPVHVQKRSAEEAFGSDDSTEPKKIKPGKVGEDLQNDSKDHFENKPSKKKHSETEISGGGHKSYNVDSVSRWHEQSALHTYDKEQDDDMEMRVKKLARDEIEETLLCSICQDILHDCVSLQPCMHSFCAGCYSDWMERSHECPSCRYKVERINKNHIVNNLVDAYLKAHPEKRRSAEDLQELDAKNKITKDMLYPPRKKRYSDDEDEQYSDSSGSQSDIDSDITTPAFPAPIARIGGFVFGGDGPPRAVCRSCPGHRPLQMVTPAATVPAATTAVPQTAAVSSPTDAASGDCNAATQGNATSSPQNQLHSTPGTSASEGTSSSAGGAGPSTATSADVKRMPQAPVYICTPQQNHILCQCCFEPMPDRRHLQFTDPEMPRMQCAICHRTFCHAYWGCRRAACLGCLDRFRDLNLGQQCLDHIILDNAYESRIFKEYLQAENLSVHDVLRKCLTKLDARDYTCPDNARLEHLTSETYICYSCGLRNFKELAYEFRRDIPADKLPATVTARPNCYWGRNCRTQRHKPLHAQRFNHICEQTRTL</sequence>
<evidence type="ECO:0000313" key="22">
    <source>
        <dbReference type="Proteomes" id="UP000085678"/>
    </source>
</evidence>
<comment type="similarity">
    <text evidence="4">Belongs to the CHFR family.</text>
</comment>
<dbReference type="PROSITE" id="PS50089">
    <property type="entry name" value="ZF_RING_2"/>
    <property type="match status" value="1"/>
</dbReference>
<dbReference type="Proteomes" id="UP000085678">
    <property type="component" value="Unplaced"/>
</dbReference>
<proteinExistence type="inferred from homology"/>
<evidence type="ECO:0000259" key="21">
    <source>
        <dbReference type="PROSITE" id="PS50089"/>
    </source>
</evidence>
<dbReference type="InParanoid" id="A0A1S3I0C9"/>
<evidence type="ECO:0000256" key="3">
    <source>
        <dbReference type="ARBA" id="ARBA00004906"/>
    </source>
</evidence>
<keyword evidence="7" id="KW-0132">Cell division</keyword>
<dbReference type="InterPro" id="IPR000253">
    <property type="entry name" value="FHA_dom"/>
</dbReference>
<dbReference type="PROSITE" id="PS50006">
    <property type="entry name" value="FHA_DOMAIN"/>
    <property type="match status" value="1"/>
</dbReference>
<dbReference type="InterPro" id="IPR040909">
    <property type="entry name" value="CHFR_Znf-CRD"/>
</dbReference>
<name>A0A1S3I0C9_LINAN</name>
<comment type="subcellular location">
    <subcellularLocation>
        <location evidence="2">Nucleus</location>
        <location evidence="2">PML body</location>
    </subcellularLocation>
</comment>
<dbReference type="PROSITE" id="PS00518">
    <property type="entry name" value="ZF_RING_1"/>
    <property type="match status" value="1"/>
</dbReference>
<evidence type="ECO:0000256" key="2">
    <source>
        <dbReference type="ARBA" id="ARBA00004322"/>
    </source>
</evidence>
<keyword evidence="15" id="KW-0131">Cell cycle</keyword>
<dbReference type="GO" id="GO:0006511">
    <property type="term" value="P:ubiquitin-dependent protein catabolic process"/>
    <property type="evidence" value="ECO:0007669"/>
    <property type="project" value="TreeGrafter"/>
</dbReference>
<evidence type="ECO:0000313" key="23">
    <source>
        <dbReference type="RefSeq" id="XP_013390804.1"/>
    </source>
</evidence>
<dbReference type="GO" id="GO:0051301">
    <property type="term" value="P:cell division"/>
    <property type="evidence" value="ECO:0007669"/>
    <property type="project" value="UniProtKB-KW"/>
</dbReference>
<evidence type="ECO:0000256" key="7">
    <source>
        <dbReference type="ARBA" id="ARBA00022618"/>
    </source>
</evidence>
<dbReference type="InterPro" id="IPR052256">
    <property type="entry name" value="E3_ubiquitin-ligase_CHFR"/>
</dbReference>
<dbReference type="InterPro" id="IPR001841">
    <property type="entry name" value="Znf_RING"/>
</dbReference>
<reference evidence="23" key="1">
    <citation type="submission" date="2025-08" db="UniProtKB">
        <authorList>
            <consortium name="RefSeq"/>
        </authorList>
    </citation>
    <scope>IDENTIFICATION</scope>
    <source>
        <tissue evidence="23">Gonads</tissue>
    </source>
</reference>
<dbReference type="AlphaFoldDB" id="A0A1S3I0C9"/>
<evidence type="ECO:0000256" key="4">
    <source>
        <dbReference type="ARBA" id="ARBA00005797"/>
    </source>
</evidence>
<keyword evidence="10 18" id="KW-0863">Zinc-finger</keyword>
<dbReference type="GeneID" id="106159145"/>
<dbReference type="Pfam" id="PF00498">
    <property type="entry name" value="FHA"/>
    <property type="match status" value="1"/>
</dbReference>
<evidence type="ECO:0000256" key="8">
    <source>
        <dbReference type="ARBA" id="ARBA00022679"/>
    </source>
</evidence>
<keyword evidence="9" id="KW-0479">Metal-binding</keyword>
<protein>
    <recommendedName>
        <fullName evidence="6">E3 ubiquitin-protein ligase CHFR</fullName>
        <ecNumber evidence="5">2.3.2.27</ecNumber>
    </recommendedName>
    <alternativeName>
        <fullName evidence="17">Checkpoint with forkhead and RING finger domains protein</fullName>
    </alternativeName>
    <alternativeName>
        <fullName evidence="16">RING-type E3 ubiquitin transferase CHFR</fullName>
    </alternativeName>
</protein>
<feature type="compositionally biased region" description="Low complexity" evidence="19">
    <location>
        <begin position="452"/>
        <end position="477"/>
    </location>
</feature>
<evidence type="ECO:0000256" key="17">
    <source>
        <dbReference type="ARBA" id="ARBA00031332"/>
    </source>
</evidence>
<dbReference type="OrthoDB" id="1305878at2759"/>
<dbReference type="GO" id="GO:0008270">
    <property type="term" value="F:zinc ion binding"/>
    <property type="evidence" value="ECO:0007669"/>
    <property type="project" value="UniProtKB-KW"/>
</dbReference>
<dbReference type="FunFam" id="3.30.40.10:FF:000203">
    <property type="entry name" value="E3 ubiquitin-protein ligase CHFR isoform X1"/>
    <property type="match status" value="1"/>
</dbReference>
<dbReference type="Pfam" id="PF13923">
    <property type="entry name" value="zf-C3HC4_2"/>
    <property type="match status" value="1"/>
</dbReference>
<feature type="compositionally biased region" description="Basic and acidic residues" evidence="19">
    <location>
        <begin position="162"/>
        <end position="188"/>
    </location>
</feature>
<feature type="region of interest" description="Disordered" evidence="19">
    <location>
        <begin position="134"/>
        <end position="208"/>
    </location>
</feature>
<dbReference type="RefSeq" id="XP_013390804.1">
    <property type="nucleotide sequence ID" value="XM_013535350.2"/>
</dbReference>
<evidence type="ECO:0000256" key="18">
    <source>
        <dbReference type="PROSITE-ProRule" id="PRU00175"/>
    </source>
</evidence>
<dbReference type="GO" id="GO:0061630">
    <property type="term" value="F:ubiquitin protein ligase activity"/>
    <property type="evidence" value="ECO:0007669"/>
    <property type="project" value="UniProtKB-EC"/>
</dbReference>
<dbReference type="KEGG" id="lak:106159145"/>
<keyword evidence="11" id="KW-0498">Mitosis</keyword>
<dbReference type="CDD" id="cd22672">
    <property type="entry name" value="FHA_CHFR"/>
    <property type="match status" value="1"/>
</dbReference>
<evidence type="ECO:0000256" key="6">
    <source>
        <dbReference type="ARBA" id="ARBA00017908"/>
    </source>
</evidence>
<dbReference type="GO" id="GO:0016567">
    <property type="term" value="P:protein ubiquitination"/>
    <property type="evidence" value="ECO:0007669"/>
    <property type="project" value="UniProtKB-UniPathway"/>
</dbReference>
<keyword evidence="14" id="KW-0539">Nucleus</keyword>
<comment type="pathway">
    <text evidence="3">Protein modification; protein ubiquitination.</text>
</comment>
<evidence type="ECO:0000256" key="10">
    <source>
        <dbReference type="ARBA" id="ARBA00022771"/>
    </source>
</evidence>
<organism evidence="22 23">
    <name type="scientific">Lingula anatina</name>
    <name type="common">Brachiopod</name>
    <name type="synonym">Lingula unguis</name>
    <dbReference type="NCBI Taxonomy" id="7574"/>
    <lineage>
        <taxon>Eukaryota</taxon>
        <taxon>Metazoa</taxon>
        <taxon>Spiralia</taxon>
        <taxon>Lophotrochozoa</taxon>
        <taxon>Brachiopoda</taxon>
        <taxon>Linguliformea</taxon>
        <taxon>Lingulata</taxon>
        <taxon>Lingulida</taxon>
        <taxon>Linguloidea</taxon>
        <taxon>Lingulidae</taxon>
        <taxon>Lingula</taxon>
    </lineage>
</organism>
<feature type="region of interest" description="Disordered" evidence="19">
    <location>
        <begin position="335"/>
        <end position="369"/>
    </location>
</feature>
<evidence type="ECO:0000256" key="14">
    <source>
        <dbReference type="ARBA" id="ARBA00023242"/>
    </source>
</evidence>
<feature type="domain" description="RING-type" evidence="21">
    <location>
        <begin position="249"/>
        <end position="288"/>
    </location>
</feature>
<evidence type="ECO:0000256" key="12">
    <source>
        <dbReference type="ARBA" id="ARBA00022786"/>
    </source>
</evidence>
<accession>A0A1S3I0C9</accession>
<feature type="domain" description="FHA" evidence="20">
    <location>
        <begin position="30"/>
        <end position="80"/>
    </location>
</feature>
<dbReference type="InterPro" id="IPR008984">
    <property type="entry name" value="SMAD_FHA_dom_sf"/>
</dbReference>